<evidence type="ECO:0008006" key="3">
    <source>
        <dbReference type="Google" id="ProtNLM"/>
    </source>
</evidence>
<dbReference type="InterPro" id="IPR011990">
    <property type="entry name" value="TPR-like_helical_dom_sf"/>
</dbReference>
<name>A0ABU7S6T3_9ACTN</name>
<evidence type="ECO:0000313" key="1">
    <source>
        <dbReference type="EMBL" id="MEE6305666.1"/>
    </source>
</evidence>
<sequence length="345" mass="37697">MRMNADGSGEFTAFDRRTVLTAAASMMSWAIIPARGRPQAADFALPTFRTWLDQMRLLGQGVDPATMIHMLVGATNSIRALAAEARGETRTSALRLAARFAEYTGWMAQEQGDEGAAWWWTQRAVELATTGGDDELPAYALVRRAELALYRDDSRSVVALAEQAEQRASSNRVAAFAAQRAAQGYALAGDERACRQALDRAATLMAHAAGETTTEPALGSLTMRDPVAFTTGWCLFDLGRPAESAEILGAELDRLPATMHRTRSRYGARLALALASSGELERACEVLRSVLEQASTVDSATVRHDLRHLSRTLRRWRTEGAVSEAMPLLLDVLRSDNQPPSDYRL</sequence>
<dbReference type="RefSeq" id="WP_331206028.1">
    <property type="nucleotide sequence ID" value="NZ_JAZGQL010000001.1"/>
</dbReference>
<organism evidence="1 2">
    <name type="scientific">Plantactinospora veratri</name>
    <dbReference type="NCBI Taxonomy" id="1436122"/>
    <lineage>
        <taxon>Bacteria</taxon>
        <taxon>Bacillati</taxon>
        <taxon>Actinomycetota</taxon>
        <taxon>Actinomycetes</taxon>
        <taxon>Micromonosporales</taxon>
        <taxon>Micromonosporaceae</taxon>
        <taxon>Plantactinospora</taxon>
    </lineage>
</organism>
<evidence type="ECO:0000313" key="2">
    <source>
        <dbReference type="Proteomes" id="UP001339911"/>
    </source>
</evidence>
<dbReference type="Gene3D" id="1.25.40.10">
    <property type="entry name" value="Tetratricopeptide repeat domain"/>
    <property type="match status" value="1"/>
</dbReference>
<keyword evidence="2" id="KW-1185">Reference proteome</keyword>
<proteinExistence type="predicted"/>
<dbReference type="SUPFAM" id="SSF48452">
    <property type="entry name" value="TPR-like"/>
    <property type="match status" value="1"/>
</dbReference>
<accession>A0ABU7S6T3</accession>
<dbReference type="Proteomes" id="UP001339911">
    <property type="component" value="Unassembled WGS sequence"/>
</dbReference>
<protein>
    <recommendedName>
        <fullName evidence="3">Transcriptional regulator</fullName>
    </recommendedName>
</protein>
<gene>
    <name evidence="1" type="ORF">V1634_02300</name>
</gene>
<dbReference type="EMBL" id="JAZGQL010000001">
    <property type="protein sequence ID" value="MEE6305666.1"/>
    <property type="molecule type" value="Genomic_DNA"/>
</dbReference>
<comment type="caution">
    <text evidence="1">The sequence shown here is derived from an EMBL/GenBank/DDBJ whole genome shotgun (WGS) entry which is preliminary data.</text>
</comment>
<reference evidence="1 2" key="1">
    <citation type="submission" date="2024-01" db="EMBL/GenBank/DDBJ databases">
        <title>Genome insights into Plantactinospora veratri sp. nov.</title>
        <authorList>
            <person name="Wang L."/>
        </authorList>
    </citation>
    <scope>NUCLEOTIDE SEQUENCE [LARGE SCALE GENOMIC DNA]</scope>
    <source>
        <strain evidence="1 2">NEAU-FHS4</strain>
    </source>
</reference>